<dbReference type="EMBL" id="CZAO01000010">
    <property type="protein sequence ID" value="CUP77913.1"/>
    <property type="molecule type" value="Genomic_DNA"/>
</dbReference>
<proteinExistence type="predicted"/>
<gene>
    <name evidence="1" type="ORF">ERS852510_02331</name>
</gene>
<name>A0A174QXD5_BACUN</name>
<dbReference type="InterPro" id="IPR036736">
    <property type="entry name" value="ACP-like_sf"/>
</dbReference>
<dbReference type="RefSeq" id="WP_057253342.1">
    <property type="nucleotide sequence ID" value="NZ_CZAO01000010.1"/>
</dbReference>
<evidence type="ECO:0000313" key="2">
    <source>
        <dbReference type="Proteomes" id="UP000095766"/>
    </source>
</evidence>
<dbReference type="SUPFAM" id="SSF47336">
    <property type="entry name" value="ACP-like"/>
    <property type="match status" value="1"/>
</dbReference>
<sequence>MTNLEKYNAIFCDVFNVSVDALDDDFCKENVDGWDSIKQFSLTTAIEDEFDLLLDPEGMIAFTSYEGGKKILVKNGIGL</sequence>
<dbReference type="Gene3D" id="1.10.1200.10">
    <property type="entry name" value="ACP-like"/>
    <property type="match status" value="1"/>
</dbReference>
<protein>
    <recommendedName>
        <fullName evidence="3">Acyl carrier protein</fullName>
    </recommendedName>
</protein>
<evidence type="ECO:0000313" key="1">
    <source>
        <dbReference type="EMBL" id="CUP77913.1"/>
    </source>
</evidence>
<accession>A0A174QXD5</accession>
<reference evidence="1 2" key="1">
    <citation type="submission" date="2015-09" db="EMBL/GenBank/DDBJ databases">
        <authorList>
            <consortium name="Pathogen Informatics"/>
        </authorList>
    </citation>
    <scope>NUCLEOTIDE SEQUENCE [LARGE SCALE GENOMIC DNA]</scope>
    <source>
        <strain evidence="1 2">2789STDY5834898</strain>
    </source>
</reference>
<evidence type="ECO:0008006" key="3">
    <source>
        <dbReference type="Google" id="ProtNLM"/>
    </source>
</evidence>
<dbReference type="AlphaFoldDB" id="A0A174QXD5"/>
<organism evidence="1 2">
    <name type="scientific">Bacteroides uniformis</name>
    <dbReference type="NCBI Taxonomy" id="820"/>
    <lineage>
        <taxon>Bacteria</taxon>
        <taxon>Pseudomonadati</taxon>
        <taxon>Bacteroidota</taxon>
        <taxon>Bacteroidia</taxon>
        <taxon>Bacteroidales</taxon>
        <taxon>Bacteroidaceae</taxon>
        <taxon>Bacteroides</taxon>
    </lineage>
</organism>
<dbReference type="Proteomes" id="UP000095766">
    <property type="component" value="Unassembled WGS sequence"/>
</dbReference>